<keyword evidence="3 8" id="KW-0762">Sugar transport</keyword>
<comment type="subcellular location">
    <subcellularLocation>
        <location evidence="1">Cytoplasm</location>
    </subcellularLocation>
</comment>
<dbReference type="RefSeq" id="WP_191781279.1">
    <property type="nucleotide sequence ID" value="NZ_JACSQV010000003.1"/>
</dbReference>
<evidence type="ECO:0000313" key="8">
    <source>
        <dbReference type="EMBL" id="MBD7917791.1"/>
    </source>
</evidence>
<dbReference type="PROSITE" id="PS00371">
    <property type="entry name" value="PTS_EIIA_TYPE_1_HIS"/>
    <property type="match status" value="1"/>
</dbReference>
<gene>
    <name evidence="8" type="ORF">H9657_05805</name>
</gene>
<dbReference type="NCBIfam" id="TIGR00830">
    <property type="entry name" value="PTBA"/>
    <property type="match status" value="1"/>
</dbReference>
<keyword evidence="4" id="KW-0808">Transferase</keyword>
<evidence type="ECO:0000256" key="3">
    <source>
        <dbReference type="ARBA" id="ARBA00022597"/>
    </source>
</evidence>
<dbReference type="Proteomes" id="UP000604241">
    <property type="component" value="Unassembled WGS sequence"/>
</dbReference>
<sequence>MTGLRLASPVPGTVRPLSAVPDPVFAEQMVGPGVAVEPDRTGRQDVLAPCDGVVGALHPHAFALELDDGRGVLVHVGIDTVTLAGLGFDVHVERGQRVRAGERVLSWSPVDVAAAGLSTVCPVIALQADPAAVTAVVADGEHVAAGQPLLAWSPAP</sequence>
<comment type="caution">
    <text evidence="8">The sequence shown here is derived from an EMBL/GenBank/DDBJ whole genome shotgun (WGS) entry which is preliminary data.</text>
</comment>
<keyword evidence="2" id="KW-0813">Transport</keyword>
<dbReference type="SUPFAM" id="SSF51261">
    <property type="entry name" value="Duplicated hybrid motif"/>
    <property type="match status" value="1"/>
</dbReference>
<dbReference type="InterPro" id="IPR050890">
    <property type="entry name" value="PTS_EIIA_component"/>
</dbReference>
<keyword evidence="5" id="KW-0598">Phosphotransferase system</keyword>
<dbReference type="InterPro" id="IPR001127">
    <property type="entry name" value="PTS_EIIA_1_perm"/>
</dbReference>
<accession>A0ABR8QBM1</accession>
<dbReference type="Pfam" id="PF00358">
    <property type="entry name" value="PTS_EIIA_1"/>
    <property type="match status" value="1"/>
</dbReference>
<organism evidence="8 9">
    <name type="scientific">Cellulomonas avistercoris</name>
    <dbReference type="NCBI Taxonomy" id="2762242"/>
    <lineage>
        <taxon>Bacteria</taxon>
        <taxon>Bacillati</taxon>
        <taxon>Actinomycetota</taxon>
        <taxon>Actinomycetes</taxon>
        <taxon>Micrococcales</taxon>
        <taxon>Cellulomonadaceae</taxon>
        <taxon>Cellulomonas</taxon>
    </lineage>
</organism>
<dbReference type="InterPro" id="IPR011055">
    <property type="entry name" value="Dup_hybrid_motif"/>
</dbReference>
<evidence type="ECO:0000256" key="5">
    <source>
        <dbReference type="ARBA" id="ARBA00022683"/>
    </source>
</evidence>
<reference evidence="8 9" key="1">
    <citation type="submission" date="2020-08" db="EMBL/GenBank/DDBJ databases">
        <title>A Genomic Blueprint of the Chicken Gut Microbiome.</title>
        <authorList>
            <person name="Gilroy R."/>
            <person name="Ravi A."/>
            <person name="Getino M."/>
            <person name="Pursley I."/>
            <person name="Horton D.L."/>
            <person name="Alikhan N.-F."/>
            <person name="Baker D."/>
            <person name="Gharbi K."/>
            <person name="Hall N."/>
            <person name="Watson M."/>
            <person name="Adriaenssens E.M."/>
            <person name="Foster-Nyarko E."/>
            <person name="Jarju S."/>
            <person name="Secka A."/>
            <person name="Antonio M."/>
            <person name="Oren A."/>
            <person name="Chaudhuri R."/>
            <person name="La Ragione R.M."/>
            <person name="Hildebrand F."/>
            <person name="Pallen M.J."/>
        </authorList>
    </citation>
    <scope>NUCLEOTIDE SEQUENCE [LARGE SCALE GENOMIC DNA]</scope>
    <source>
        <strain evidence="8 9">Sa3CUA2</strain>
    </source>
</reference>
<evidence type="ECO:0000313" key="9">
    <source>
        <dbReference type="Proteomes" id="UP000604241"/>
    </source>
</evidence>
<feature type="domain" description="PTS EIIA type-1" evidence="7">
    <location>
        <begin position="22"/>
        <end position="127"/>
    </location>
</feature>
<evidence type="ECO:0000259" key="7">
    <source>
        <dbReference type="PROSITE" id="PS51093"/>
    </source>
</evidence>
<evidence type="ECO:0000256" key="1">
    <source>
        <dbReference type="ARBA" id="ARBA00004496"/>
    </source>
</evidence>
<protein>
    <submittedName>
        <fullName evidence="8">PTS glucose transporter subunit IIA</fullName>
    </submittedName>
</protein>
<evidence type="ECO:0000256" key="6">
    <source>
        <dbReference type="ARBA" id="ARBA00022777"/>
    </source>
</evidence>
<evidence type="ECO:0000256" key="4">
    <source>
        <dbReference type="ARBA" id="ARBA00022679"/>
    </source>
</evidence>
<dbReference type="PROSITE" id="PS51093">
    <property type="entry name" value="PTS_EIIA_TYPE_1"/>
    <property type="match status" value="1"/>
</dbReference>
<dbReference type="PANTHER" id="PTHR45008">
    <property type="entry name" value="PTS SYSTEM GLUCOSE-SPECIFIC EIIA COMPONENT"/>
    <property type="match status" value="1"/>
</dbReference>
<keyword evidence="6" id="KW-0418">Kinase</keyword>
<evidence type="ECO:0000256" key="2">
    <source>
        <dbReference type="ARBA" id="ARBA00022448"/>
    </source>
</evidence>
<proteinExistence type="predicted"/>
<dbReference type="Gene3D" id="2.70.70.10">
    <property type="entry name" value="Glucose Permease (Domain IIA)"/>
    <property type="match status" value="1"/>
</dbReference>
<dbReference type="PANTHER" id="PTHR45008:SF1">
    <property type="entry name" value="PTS SYSTEM GLUCOSE-SPECIFIC EIIA COMPONENT"/>
    <property type="match status" value="1"/>
</dbReference>
<name>A0ABR8QBM1_9CELL</name>
<keyword evidence="9" id="KW-1185">Reference proteome</keyword>
<dbReference type="EMBL" id="JACSQV010000003">
    <property type="protein sequence ID" value="MBD7917791.1"/>
    <property type="molecule type" value="Genomic_DNA"/>
</dbReference>